<evidence type="ECO:0000259" key="6">
    <source>
        <dbReference type="Pfam" id="PF00669"/>
    </source>
</evidence>
<evidence type="ECO:0000313" key="9">
    <source>
        <dbReference type="Proteomes" id="UP000624419"/>
    </source>
</evidence>
<accession>A0ABR8LIF1</accession>
<evidence type="ECO:0000259" key="7">
    <source>
        <dbReference type="Pfam" id="PF00700"/>
    </source>
</evidence>
<dbReference type="Pfam" id="PF00669">
    <property type="entry name" value="Flagellin_N"/>
    <property type="match status" value="1"/>
</dbReference>
<feature type="compositionally biased region" description="Polar residues" evidence="5">
    <location>
        <begin position="1"/>
        <end position="10"/>
    </location>
</feature>
<dbReference type="InterPro" id="IPR042187">
    <property type="entry name" value="Flagellin_C_sub2"/>
</dbReference>
<organism evidence="8 9">
    <name type="scientific">Salinimonas profundi</name>
    <dbReference type="NCBI Taxonomy" id="2729140"/>
    <lineage>
        <taxon>Bacteria</taxon>
        <taxon>Pseudomonadati</taxon>
        <taxon>Pseudomonadota</taxon>
        <taxon>Gammaproteobacteria</taxon>
        <taxon>Alteromonadales</taxon>
        <taxon>Alteromonadaceae</taxon>
        <taxon>Alteromonas/Salinimonas group</taxon>
        <taxon>Salinimonas</taxon>
    </lineage>
</organism>
<dbReference type="PANTHER" id="PTHR42792">
    <property type="entry name" value="FLAGELLIN"/>
    <property type="match status" value="1"/>
</dbReference>
<sequence>MTGIADSTSGLGVPKQVQDNSQVQEKKTDLMEKLASGKQINSASDGGAAQQIIDRFTSQIEGNRQALSNVYDGISLTQVAEGGLEGINNDVSRIRELTLQSGNGMLNDADKRALQSEISALQENISRSAEQTTFAGKPLLTEQSALRFQAGADAGGNIDVQTNDVVKEIASVLNIDVTTNSVNDALAATDAALETVGAYRAELGAAQNQLASSARSLTQADVNTSAAQSRIADTDYAQASSQQAALDVQRQAVMSVQSMATQQEGQVLALLS</sequence>
<keyword evidence="9" id="KW-1185">Reference proteome</keyword>
<dbReference type="PANTHER" id="PTHR42792:SF2">
    <property type="entry name" value="FLAGELLIN"/>
    <property type="match status" value="1"/>
</dbReference>
<dbReference type="Proteomes" id="UP000624419">
    <property type="component" value="Unassembled WGS sequence"/>
</dbReference>
<keyword evidence="8" id="KW-0282">Flagellum</keyword>
<dbReference type="SUPFAM" id="SSF64518">
    <property type="entry name" value="Phase 1 flagellin"/>
    <property type="match status" value="1"/>
</dbReference>
<dbReference type="InterPro" id="IPR001492">
    <property type="entry name" value="Flagellin"/>
</dbReference>
<dbReference type="RefSeq" id="WP_191023295.1">
    <property type="nucleotide sequence ID" value="NZ_JABBXD010000002.1"/>
</dbReference>
<comment type="function">
    <text evidence="4">Flagellin is the subunit protein which polymerizes to form the filaments of bacterial flagella.</text>
</comment>
<keyword evidence="2 4" id="KW-0964">Secreted</keyword>
<protein>
    <recommendedName>
        <fullName evidence="4">Flagellin</fullName>
    </recommendedName>
</protein>
<comment type="similarity">
    <text evidence="1 4">Belongs to the bacterial flagellin family.</text>
</comment>
<keyword evidence="8" id="KW-0966">Cell projection</keyword>
<gene>
    <name evidence="8" type="ORF">HHX48_06310</name>
</gene>
<evidence type="ECO:0000256" key="5">
    <source>
        <dbReference type="SAM" id="MobiDB-lite"/>
    </source>
</evidence>
<dbReference type="Pfam" id="PF00700">
    <property type="entry name" value="Flagellin_C"/>
    <property type="match status" value="1"/>
</dbReference>
<comment type="subcellular location">
    <subcellularLocation>
        <location evidence="4">Secreted</location>
    </subcellularLocation>
    <subcellularLocation>
        <location evidence="4">Bacterial flagellum</location>
    </subcellularLocation>
</comment>
<dbReference type="InterPro" id="IPR001029">
    <property type="entry name" value="Flagellin_N"/>
</dbReference>
<proteinExistence type="inferred from homology"/>
<evidence type="ECO:0000256" key="1">
    <source>
        <dbReference type="ARBA" id="ARBA00005709"/>
    </source>
</evidence>
<dbReference type="Gene3D" id="1.20.1330.10">
    <property type="entry name" value="f41 fragment of flagellin, N-terminal domain"/>
    <property type="match status" value="1"/>
</dbReference>
<evidence type="ECO:0000256" key="4">
    <source>
        <dbReference type="RuleBase" id="RU362073"/>
    </source>
</evidence>
<dbReference type="EMBL" id="JABBXD010000002">
    <property type="protein sequence ID" value="MBD3585338.1"/>
    <property type="molecule type" value="Genomic_DNA"/>
</dbReference>
<feature type="domain" description="Flagellin N-terminal" evidence="6">
    <location>
        <begin position="21"/>
        <end position="143"/>
    </location>
</feature>
<name>A0ABR8LIF1_9ALTE</name>
<feature type="region of interest" description="Disordered" evidence="5">
    <location>
        <begin position="1"/>
        <end position="28"/>
    </location>
</feature>
<evidence type="ECO:0000256" key="2">
    <source>
        <dbReference type="ARBA" id="ARBA00022525"/>
    </source>
</evidence>
<keyword evidence="8" id="KW-0969">Cilium</keyword>
<keyword evidence="3 4" id="KW-0975">Bacterial flagellum</keyword>
<comment type="caution">
    <text evidence="8">The sequence shown here is derived from an EMBL/GenBank/DDBJ whole genome shotgun (WGS) entry which is preliminary data.</text>
</comment>
<dbReference type="PRINTS" id="PR00207">
    <property type="entry name" value="FLAGELLIN"/>
</dbReference>
<feature type="domain" description="Flagellin C-terminal" evidence="7">
    <location>
        <begin position="187"/>
        <end position="271"/>
    </location>
</feature>
<dbReference type="InterPro" id="IPR046358">
    <property type="entry name" value="Flagellin_C"/>
</dbReference>
<evidence type="ECO:0000256" key="3">
    <source>
        <dbReference type="ARBA" id="ARBA00023143"/>
    </source>
</evidence>
<evidence type="ECO:0000313" key="8">
    <source>
        <dbReference type="EMBL" id="MBD3585338.1"/>
    </source>
</evidence>
<dbReference type="Gene3D" id="6.10.10.10">
    <property type="entry name" value="Flagellar export chaperone, C-terminal domain"/>
    <property type="match status" value="1"/>
</dbReference>
<reference evidence="8 9" key="1">
    <citation type="submission" date="2020-04" db="EMBL/GenBank/DDBJ databases">
        <title>Salinimonas sp. HHU 13199.</title>
        <authorList>
            <person name="Cui X."/>
            <person name="Zhang D."/>
        </authorList>
    </citation>
    <scope>NUCLEOTIDE SEQUENCE [LARGE SCALE GENOMIC DNA]</scope>
    <source>
        <strain evidence="8 9">HHU 13199</strain>
    </source>
</reference>